<dbReference type="InterPro" id="IPR011989">
    <property type="entry name" value="ARM-like"/>
</dbReference>
<dbReference type="SUPFAM" id="SSF48371">
    <property type="entry name" value="ARM repeat"/>
    <property type="match status" value="1"/>
</dbReference>
<name>A0A392MA31_9FABA</name>
<gene>
    <name evidence="1" type="ORF">A2U01_0005127</name>
</gene>
<dbReference type="PANTHER" id="PTHR13366">
    <property type="entry name" value="MALARIA ANTIGEN-RELATED"/>
    <property type="match status" value="1"/>
</dbReference>
<proteinExistence type="predicted"/>
<dbReference type="Proteomes" id="UP000265520">
    <property type="component" value="Unassembled WGS sequence"/>
</dbReference>
<evidence type="ECO:0000313" key="2">
    <source>
        <dbReference type="Proteomes" id="UP000265520"/>
    </source>
</evidence>
<accession>A0A392MA31</accession>
<comment type="caution">
    <text evidence="1">The sequence shown here is derived from an EMBL/GenBank/DDBJ whole genome shotgun (WGS) entry which is preliminary data.</text>
</comment>
<evidence type="ECO:0000313" key="1">
    <source>
        <dbReference type="EMBL" id="MCH84296.1"/>
    </source>
</evidence>
<dbReference type="AlphaFoldDB" id="A0A392MA31"/>
<feature type="non-terminal residue" evidence="1">
    <location>
        <position position="240"/>
    </location>
</feature>
<sequence length="240" mass="26833">MTSSVFISFTKEKQDFILSSLVHAAVHDNASSVRSAACRAIGVISCFPQMNQSKTKKFNHIFSAEVLDKFIHAVEINTRDALISVRITASWALANICDAIRHCVRILHFGQMDSNSNPQFIVSLSECALRLTEDGDKVKSNAVRALGYISQIFNCSTSRSQEASVHNLNQRTEAPLTSENPLTCQRRCLLDSLEDFHRLEKIVQAFISCITTGNVKVQWNVCHALGNLFLNETLRLQDMD</sequence>
<keyword evidence="2" id="KW-1185">Reference proteome</keyword>
<dbReference type="Gene3D" id="1.25.10.10">
    <property type="entry name" value="Leucine-rich Repeat Variant"/>
    <property type="match status" value="1"/>
</dbReference>
<dbReference type="PANTHER" id="PTHR13366:SF0">
    <property type="entry name" value="HEAT REPEAT-CONTAINING PROTEIN 6"/>
    <property type="match status" value="1"/>
</dbReference>
<protein>
    <submittedName>
        <fullName evidence="1">HEAT repeat-containing protein</fullName>
    </submittedName>
</protein>
<organism evidence="1 2">
    <name type="scientific">Trifolium medium</name>
    <dbReference type="NCBI Taxonomy" id="97028"/>
    <lineage>
        <taxon>Eukaryota</taxon>
        <taxon>Viridiplantae</taxon>
        <taxon>Streptophyta</taxon>
        <taxon>Embryophyta</taxon>
        <taxon>Tracheophyta</taxon>
        <taxon>Spermatophyta</taxon>
        <taxon>Magnoliopsida</taxon>
        <taxon>eudicotyledons</taxon>
        <taxon>Gunneridae</taxon>
        <taxon>Pentapetalae</taxon>
        <taxon>rosids</taxon>
        <taxon>fabids</taxon>
        <taxon>Fabales</taxon>
        <taxon>Fabaceae</taxon>
        <taxon>Papilionoideae</taxon>
        <taxon>50 kb inversion clade</taxon>
        <taxon>NPAAA clade</taxon>
        <taxon>Hologalegina</taxon>
        <taxon>IRL clade</taxon>
        <taxon>Trifolieae</taxon>
        <taxon>Trifolium</taxon>
    </lineage>
</organism>
<dbReference type="InterPro" id="IPR052107">
    <property type="entry name" value="HEAT6"/>
</dbReference>
<dbReference type="InterPro" id="IPR016024">
    <property type="entry name" value="ARM-type_fold"/>
</dbReference>
<reference evidence="1 2" key="1">
    <citation type="journal article" date="2018" name="Front. Plant Sci.">
        <title>Red Clover (Trifolium pratense) and Zigzag Clover (T. medium) - A Picture of Genomic Similarities and Differences.</title>
        <authorList>
            <person name="Dluhosova J."/>
            <person name="Istvanek J."/>
            <person name="Nedelnik J."/>
            <person name="Repkova J."/>
        </authorList>
    </citation>
    <scope>NUCLEOTIDE SEQUENCE [LARGE SCALE GENOMIC DNA]</scope>
    <source>
        <strain evidence="2">cv. 10/8</strain>
        <tissue evidence="1">Leaf</tissue>
    </source>
</reference>
<dbReference type="EMBL" id="LXQA010006588">
    <property type="protein sequence ID" value="MCH84296.1"/>
    <property type="molecule type" value="Genomic_DNA"/>
</dbReference>